<dbReference type="RefSeq" id="WP_147367648.1">
    <property type="nucleotide sequence ID" value="NZ_SBAP01000028.1"/>
</dbReference>
<evidence type="ECO:0000259" key="2">
    <source>
        <dbReference type="Pfam" id="PF00441"/>
    </source>
</evidence>
<organism evidence="4 5">
    <name type="scientific">Fusobacterium necrophorum</name>
    <dbReference type="NCBI Taxonomy" id="859"/>
    <lineage>
        <taxon>Bacteria</taxon>
        <taxon>Fusobacteriati</taxon>
        <taxon>Fusobacteriota</taxon>
        <taxon>Fusobacteriia</taxon>
        <taxon>Fusobacteriales</taxon>
        <taxon>Fusobacteriaceae</taxon>
        <taxon>Fusobacterium</taxon>
    </lineage>
</organism>
<accession>A0A4Q2KXA1</accession>
<sequence>RMMRDSKITQIYEGTNEIQKLVISGAILR</sequence>
<comment type="caution">
    <text evidence="4">The sequence shown here is derived from an EMBL/GenBank/DDBJ whole genome shotgun (WGS) entry which is preliminary data.</text>
</comment>
<dbReference type="SUPFAM" id="SSF47203">
    <property type="entry name" value="Acyl-CoA dehydrogenase C-terminal domain-like"/>
    <property type="match status" value="1"/>
</dbReference>
<dbReference type="EMBL" id="SBAP01000028">
    <property type="protein sequence ID" value="RXZ68533.1"/>
    <property type="molecule type" value="Genomic_DNA"/>
</dbReference>
<keyword evidence="1" id="KW-0285">Flavoprotein</keyword>
<evidence type="ECO:0000313" key="5">
    <source>
        <dbReference type="Proteomes" id="UP000289216"/>
    </source>
</evidence>
<proteinExistence type="predicted"/>
<evidence type="ECO:0000313" key="3">
    <source>
        <dbReference type="EMBL" id="RXZ68413.1"/>
    </source>
</evidence>
<evidence type="ECO:0000256" key="1">
    <source>
        <dbReference type="ARBA" id="ARBA00022630"/>
    </source>
</evidence>
<gene>
    <name evidence="4" type="ORF">EPT53_09670</name>
    <name evidence="3" type="ORF">EPT53_09965</name>
</gene>
<dbReference type="EMBL" id="SBAP01000034">
    <property type="protein sequence ID" value="RXZ68413.1"/>
    <property type="molecule type" value="Genomic_DNA"/>
</dbReference>
<dbReference type="InterPro" id="IPR036250">
    <property type="entry name" value="AcylCo_DH-like_C"/>
</dbReference>
<name>A0A4Q2KXA1_9FUSO</name>
<evidence type="ECO:0000313" key="4">
    <source>
        <dbReference type="EMBL" id="RXZ68533.1"/>
    </source>
</evidence>
<dbReference type="Gene3D" id="1.20.140.10">
    <property type="entry name" value="Butyryl-CoA Dehydrogenase, subunit A, domain 3"/>
    <property type="match status" value="1"/>
</dbReference>
<dbReference type="GO" id="GO:0016627">
    <property type="term" value="F:oxidoreductase activity, acting on the CH-CH group of donors"/>
    <property type="evidence" value="ECO:0007669"/>
    <property type="project" value="InterPro"/>
</dbReference>
<reference evidence="4 5" key="1">
    <citation type="submission" date="2019-01" db="EMBL/GenBank/DDBJ databases">
        <title>Fusobacterium necrophorum Isolated From the Uterus of Dairy Cows.</title>
        <authorList>
            <person name="Francis A.M."/>
        </authorList>
    </citation>
    <scope>NUCLEOTIDE SEQUENCE [LARGE SCALE GENOMIC DNA]</scope>
    <source>
        <strain evidence="4 5">KG35</strain>
    </source>
</reference>
<feature type="non-terminal residue" evidence="4">
    <location>
        <position position="1"/>
    </location>
</feature>
<feature type="domain" description="Acyl-CoA dehydrogenase/oxidase C-terminal" evidence="2">
    <location>
        <begin position="1"/>
        <end position="27"/>
    </location>
</feature>
<dbReference type="Pfam" id="PF00441">
    <property type="entry name" value="Acyl-CoA_dh_1"/>
    <property type="match status" value="1"/>
</dbReference>
<dbReference type="Proteomes" id="UP000289216">
    <property type="component" value="Unassembled WGS sequence"/>
</dbReference>
<dbReference type="InterPro" id="IPR009075">
    <property type="entry name" value="AcylCo_DH/oxidase_C"/>
</dbReference>
<dbReference type="AlphaFoldDB" id="A0A4Q2KXA1"/>
<protein>
    <recommendedName>
        <fullName evidence="2">Acyl-CoA dehydrogenase/oxidase C-terminal domain-containing protein</fullName>
    </recommendedName>
</protein>